<evidence type="ECO:0000256" key="2">
    <source>
        <dbReference type="ARBA" id="ARBA00022741"/>
    </source>
</evidence>
<evidence type="ECO:0000259" key="13">
    <source>
        <dbReference type="PROSITE" id="PS51198"/>
    </source>
</evidence>
<keyword evidence="6" id="KW-0238">DNA-binding</keyword>
<dbReference type="CDD" id="cd17932">
    <property type="entry name" value="DEXQc_UvrD"/>
    <property type="match status" value="1"/>
</dbReference>
<reference evidence="15" key="1">
    <citation type="submission" date="2020-09" db="EMBL/GenBank/DDBJ databases">
        <authorList>
            <person name="Kim M.K."/>
        </authorList>
    </citation>
    <scope>NUCLEOTIDE SEQUENCE</scope>
    <source>
        <strain evidence="15">BT664</strain>
    </source>
</reference>
<dbReference type="PANTHER" id="PTHR11070:SF2">
    <property type="entry name" value="ATP-DEPENDENT DNA HELICASE SRS2"/>
    <property type="match status" value="1"/>
</dbReference>
<dbReference type="Gene3D" id="1.10.10.160">
    <property type="match status" value="1"/>
</dbReference>
<feature type="binding site" evidence="12">
    <location>
        <begin position="14"/>
        <end position="21"/>
    </location>
    <ligand>
        <name>ATP</name>
        <dbReference type="ChEBI" id="CHEBI:30616"/>
    </ligand>
</feature>
<keyword evidence="5 12" id="KW-0067">ATP-binding</keyword>
<dbReference type="GO" id="GO:0016787">
    <property type="term" value="F:hydrolase activity"/>
    <property type="evidence" value="ECO:0007669"/>
    <property type="project" value="UniProtKB-UniRule"/>
</dbReference>
<dbReference type="GO" id="GO:0000725">
    <property type="term" value="P:recombinational repair"/>
    <property type="evidence" value="ECO:0007669"/>
    <property type="project" value="TreeGrafter"/>
</dbReference>
<keyword evidence="3 12" id="KW-0378">Hydrolase</keyword>
<keyword evidence="4 12" id="KW-0347">Helicase</keyword>
<comment type="similarity">
    <text evidence="1">Belongs to the helicase family. UvrD subfamily.</text>
</comment>
<gene>
    <name evidence="15" type="ORF">IC235_17300</name>
</gene>
<evidence type="ECO:0000256" key="12">
    <source>
        <dbReference type="PROSITE-ProRule" id="PRU00560"/>
    </source>
</evidence>
<dbReference type="PROSITE" id="PS51198">
    <property type="entry name" value="UVRD_HELICASE_ATP_BIND"/>
    <property type="match status" value="1"/>
</dbReference>
<sequence length="628" mass="70399">MAAYEDGSYMRVKAGPGTGKTFALMRRITRLLEEGVEPESILTVSFTRTAANDLVKQLERLGAPGADKVHAMTLHSLAFRILSAEGVLEDLGRHSRSLMEFEKNCMVYDLVTPEANVTATRDLLMAFETYWATLQHQVPGYSHNPLEQDFERRLLQWLTNHRGMLVDELIVLMIKHLQDNPLAAAHIGYKHILVDEYQDLNRADQMLIDLLAKSNNLTVIGDDDQSIYSFRHAQPEGIISFHTTHAPTLDIELLTCRRCPKKVVEFANHLILNNEGRFNPSAVLLPFASNPEGNVSIVQHESVVDEARNIADYIKWQISMNEVPAGQILVLAARKQIGLAIRSALVANHIPAQSFFNEDCLEQRAAQEGICVLNLLINEEDKIALRAWLSFDKDNKRVKQYAALDTTAKTLRVSIFECLEMAANGTITLPVACRDLLGRYQEVARKVGACQGRTLTQIIDICWPAGNADCFDVRRVALRIAADQDELPKFHRELLFAITQPIMPSEDDGIVRIMSLYKSKGLTSKCAIVVGCNAGILPRIRQSETQLEQAFSIEEQRRLFYVAITRTTDTLVISSAALMPMQEARRGGVEFNRTDGNIALLRMSPFIRQLGPNAHVQAAQEWREAIGF</sequence>
<keyword evidence="2 12" id="KW-0547">Nucleotide-binding</keyword>
<dbReference type="Pfam" id="PF13361">
    <property type="entry name" value="UvrD_C"/>
    <property type="match status" value="2"/>
</dbReference>
<dbReference type="Gene3D" id="1.10.486.10">
    <property type="entry name" value="PCRA, domain 4"/>
    <property type="match status" value="1"/>
</dbReference>
<evidence type="ECO:0000256" key="3">
    <source>
        <dbReference type="ARBA" id="ARBA00022801"/>
    </source>
</evidence>
<evidence type="ECO:0000259" key="14">
    <source>
        <dbReference type="PROSITE" id="PS51217"/>
    </source>
</evidence>
<comment type="catalytic activity">
    <reaction evidence="8">
        <text>Couples ATP hydrolysis with the unwinding of duplex DNA by translocating in the 3'-5' direction.</text>
        <dbReference type="EC" id="5.6.2.4"/>
    </reaction>
</comment>
<protein>
    <recommendedName>
        <fullName evidence="9">DNA 3'-5' helicase</fullName>
        <ecNumber evidence="9">5.6.2.4</ecNumber>
    </recommendedName>
    <alternativeName>
        <fullName evidence="10">DNA 3'-5' helicase II</fullName>
    </alternativeName>
</protein>
<dbReference type="Pfam" id="PF00580">
    <property type="entry name" value="UvrD-helicase"/>
    <property type="match status" value="1"/>
</dbReference>
<accession>A0A927BGI8</accession>
<dbReference type="RefSeq" id="WP_191006459.1">
    <property type="nucleotide sequence ID" value="NZ_JACXAD010000022.1"/>
</dbReference>
<keyword evidence="16" id="KW-1185">Reference proteome</keyword>
<evidence type="ECO:0000256" key="5">
    <source>
        <dbReference type="ARBA" id="ARBA00022840"/>
    </source>
</evidence>
<comment type="caution">
    <text evidence="15">The sequence shown here is derived from an EMBL/GenBank/DDBJ whole genome shotgun (WGS) entry which is preliminary data.</text>
</comment>
<dbReference type="SUPFAM" id="SSF52540">
    <property type="entry name" value="P-loop containing nucleoside triphosphate hydrolases"/>
    <property type="match status" value="1"/>
</dbReference>
<dbReference type="InterPro" id="IPR000212">
    <property type="entry name" value="DNA_helicase_UvrD/REP"/>
</dbReference>
<dbReference type="GO" id="GO:0043138">
    <property type="term" value="F:3'-5' DNA helicase activity"/>
    <property type="evidence" value="ECO:0007669"/>
    <property type="project" value="UniProtKB-EC"/>
</dbReference>
<evidence type="ECO:0000256" key="7">
    <source>
        <dbReference type="ARBA" id="ARBA00023235"/>
    </source>
</evidence>
<organism evidence="15 16">
    <name type="scientific">Hymenobacter montanus</name>
    <dbReference type="NCBI Taxonomy" id="2771359"/>
    <lineage>
        <taxon>Bacteria</taxon>
        <taxon>Pseudomonadati</taxon>
        <taxon>Bacteroidota</taxon>
        <taxon>Cytophagia</taxon>
        <taxon>Cytophagales</taxon>
        <taxon>Hymenobacteraceae</taxon>
        <taxon>Hymenobacter</taxon>
    </lineage>
</organism>
<comment type="catalytic activity">
    <reaction evidence="11">
        <text>ATP + H2O = ADP + phosphate + H(+)</text>
        <dbReference type="Rhea" id="RHEA:13065"/>
        <dbReference type="ChEBI" id="CHEBI:15377"/>
        <dbReference type="ChEBI" id="CHEBI:15378"/>
        <dbReference type="ChEBI" id="CHEBI:30616"/>
        <dbReference type="ChEBI" id="CHEBI:43474"/>
        <dbReference type="ChEBI" id="CHEBI:456216"/>
        <dbReference type="EC" id="5.6.2.4"/>
    </reaction>
</comment>
<proteinExistence type="inferred from homology"/>
<evidence type="ECO:0000313" key="16">
    <source>
        <dbReference type="Proteomes" id="UP000612233"/>
    </source>
</evidence>
<dbReference type="EMBL" id="JACXAD010000022">
    <property type="protein sequence ID" value="MBD2769649.1"/>
    <property type="molecule type" value="Genomic_DNA"/>
</dbReference>
<keyword evidence="7" id="KW-0413">Isomerase</keyword>
<evidence type="ECO:0000256" key="4">
    <source>
        <dbReference type="ARBA" id="ARBA00022806"/>
    </source>
</evidence>
<dbReference type="EC" id="5.6.2.4" evidence="9"/>
<evidence type="ECO:0000256" key="1">
    <source>
        <dbReference type="ARBA" id="ARBA00009922"/>
    </source>
</evidence>
<evidence type="ECO:0000256" key="8">
    <source>
        <dbReference type="ARBA" id="ARBA00034617"/>
    </source>
</evidence>
<feature type="domain" description="UvrD-like helicase ATP-binding" evidence="13">
    <location>
        <begin position="1"/>
        <end position="260"/>
    </location>
</feature>
<evidence type="ECO:0000256" key="9">
    <source>
        <dbReference type="ARBA" id="ARBA00034808"/>
    </source>
</evidence>
<dbReference type="PANTHER" id="PTHR11070">
    <property type="entry name" value="UVRD / RECB / PCRA DNA HELICASE FAMILY MEMBER"/>
    <property type="match status" value="1"/>
</dbReference>
<evidence type="ECO:0000313" key="15">
    <source>
        <dbReference type="EMBL" id="MBD2769649.1"/>
    </source>
</evidence>
<evidence type="ECO:0000256" key="10">
    <source>
        <dbReference type="ARBA" id="ARBA00034923"/>
    </source>
</evidence>
<dbReference type="GO" id="GO:0005524">
    <property type="term" value="F:ATP binding"/>
    <property type="evidence" value="ECO:0007669"/>
    <property type="project" value="UniProtKB-UniRule"/>
</dbReference>
<evidence type="ECO:0000256" key="11">
    <source>
        <dbReference type="ARBA" id="ARBA00048988"/>
    </source>
</evidence>
<dbReference type="InterPro" id="IPR014016">
    <property type="entry name" value="UvrD-like_ATP-bd"/>
</dbReference>
<dbReference type="PROSITE" id="PS51217">
    <property type="entry name" value="UVRD_HELICASE_CTER"/>
    <property type="match status" value="1"/>
</dbReference>
<dbReference type="Gene3D" id="3.40.50.300">
    <property type="entry name" value="P-loop containing nucleotide triphosphate hydrolases"/>
    <property type="match status" value="3"/>
</dbReference>
<dbReference type="Proteomes" id="UP000612233">
    <property type="component" value="Unassembled WGS sequence"/>
</dbReference>
<dbReference type="InterPro" id="IPR014017">
    <property type="entry name" value="DNA_helicase_UvrD-like_C"/>
</dbReference>
<dbReference type="AlphaFoldDB" id="A0A927BGI8"/>
<evidence type="ECO:0000256" key="6">
    <source>
        <dbReference type="ARBA" id="ARBA00023125"/>
    </source>
</evidence>
<feature type="domain" description="UvrD-like helicase C-terminal" evidence="14">
    <location>
        <begin position="261"/>
        <end position="521"/>
    </location>
</feature>
<dbReference type="InterPro" id="IPR027417">
    <property type="entry name" value="P-loop_NTPase"/>
</dbReference>
<dbReference type="InterPro" id="IPR013986">
    <property type="entry name" value="DExx_box_DNA_helicase_dom_sf"/>
</dbReference>
<name>A0A927BGI8_9BACT</name>
<dbReference type="GO" id="GO:0003677">
    <property type="term" value="F:DNA binding"/>
    <property type="evidence" value="ECO:0007669"/>
    <property type="project" value="UniProtKB-KW"/>
</dbReference>